<evidence type="ECO:0000313" key="2">
    <source>
        <dbReference type="EMBL" id="GJE86867.1"/>
    </source>
</evidence>
<dbReference type="AlphaFoldDB" id="A0A9P3G2E8"/>
<accession>A0A9P3G2E8</accession>
<sequence length="107" mass="11156">MCPRRRSQAHFSAIVRSSRPTTPGPLSPSRIDDLCGGINTHAGACGNQHPLLPCDVASTLGAFSLIPASFTVNGSASNTVGNPISGPVYAFTRMMPQGLGFRSTMLP</sequence>
<organism evidence="2 3">
    <name type="scientific">Phanerochaete sordida</name>
    <dbReference type="NCBI Taxonomy" id="48140"/>
    <lineage>
        <taxon>Eukaryota</taxon>
        <taxon>Fungi</taxon>
        <taxon>Dikarya</taxon>
        <taxon>Basidiomycota</taxon>
        <taxon>Agaricomycotina</taxon>
        <taxon>Agaricomycetes</taxon>
        <taxon>Polyporales</taxon>
        <taxon>Phanerochaetaceae</taxon>
        <taxon>Phanerochaete</taxon>
    </lineage>
</organism>
<proteinExistence type="predicted"/>
<gene>
    <name evidence="2" type="ORF">PsYK624_029500</name>
</gene>
<protein>
    <submittedName>
        <fullName evidence="2">Uncharacterized protein</fullName>
    </submittedName>
</protein>
<comment type="caution">
    <text evidence="2">The sequence shown here is derived from an EMBL/GenBank/DDBJ whole genome shotgun (WGS) entry which is preliminary data.</text>
</comment>
<dbReference type="EMBL" id="BPQB01000005">
    <property type="protein sequence ID" value="GJE86867.1"/>
    <property type="molecule type" value="Genomic_DNA"/>
</dbReference>
<keyword evidence="3" id="KW-1185">Reference proteome</keyword>
<name>A0A9P3G2E8_9APHY</name>
<evidence type="ECO:0000313" key="3">
    <source>
        <dbReference type="Proteomes" id="UP000703269"/>
    </source>
</evidence>
<dbReference type="Proteomes" id="UP000703269">
    <property type="component" value="Unassembled WGS sequence"/>
</dbReference>
<reference evidence="2 3" key="1">
    <citation type="submission" date="2021-08" db="EMBL/GenBank/DDBJ databases">
        <title>Draft Genome Sequence of Phanerochaete sordida strain YK-624.</title>
        <authorList>
            <person name="Mori T."/>
            <person name="Dohra H."/>
            <person name="Suzuki T."/>
            <person name="Kawagishi H."/>
            <person name="Hirai H."/>
        </authorList>
    </citation>
    <scope>NUCLEOTIDE SEQUENCE [LARGE SCALE GENOMIC DNA]</scope>
    <source>
        <strain evidence="2 3">YK-624</strain>
    </source>
</reference>
<feature type="region of interest" description="Disordered" evidence="1">
    <location>
        <begin position="1"/>
        <end position="30"/>
    </location>
</feature>
<evidence type="ECO:0000256" key="1">
    <source>
        <dbReference type="SAM" id="MobiDB-lite"/>
    </source>
</evidence>